<name>A0A077DDL8_9BURK</name>
<reference evidence="7 8" key="1">
    <citation type="journal article" date="2014" name="BMC Genomics">
        <title>A genomic perspective on a new bacterial genus and species from the Alcaligenaceae family, Basilea psittacipulmonis.</title>
        <authorList>
            <person name="Whiteson K.L."/>
            <person name="Hernandez D."/>
            <person name="Lazarevic V."/>
            <person name="Gaia N."/>
            <person name="Farinelli L."/>
            <person name="Francois P."/>
            <person name="Pilo P."/>
            <person name="Frey J."/>
            <person name="Schrenzel J."/>
        </authorList>
    </citation>
    <scope>NUCLEOTIDE SEQUENCE [LARGE SCALE GENOMIC DNA]</scope>
    <source>
        <strain evidence="7 8">DSM 24701</strain>
    </source>
</reference>
<dbReference type="InterPro" id="IPR023153">
    <property type="entry name" value="DarP_sf"/>
</dbReference>
<proteinExistence type="inferred from homology"/>
<dbReference type="Gene3D" id="1.10.60.30">
    <property type="entry name" value="PSPTO4464-like domains"/>
    <property type="match status" value="2"/>
</dbReference>
<comment type="similarity">
    <text evidence="5">Belongs to the DarP family.</text>
</comment>
<keyword evidence="8" id="KW-1185">Reference proteome</keyword>
<evidence type="ECO:0000256" key="6">
    <source>
        <dbReference type="SAM" id="MobiDB-lite"/>
    </source>
</evidence>
<sequence length="170" mass="19756">MTEYTQVSTQEDERPSKSQIKRELHAILDLGKELVDLPEGKLKQLPLSEKTLENIFLAQKISAHGGKKRQIHYVGKLLRTEDIDSIQRLLETWKNGSKEETAHMHRLEMLRDRLIASDAELTTFLSNYPQADIQKLRATIRAARKEQTQENAPKKHYRALFQELKLIINE</sequence>
<keyword evidence="4 5" id="KW-0694">RNA-binding</keyword>
<evidence type="ECO:0000256" key="3">
    <source>
        <dbReference type="ARBA" id="ARBA00022730"/>
    </source>
</evidence>
<keyword evidence="2 5" id="KW-0690">Ribosome biogenesis</keyword>
<dbReference type="RefSeq" id="WP_038500319.1">
    <property type="nucleotide sequence ID" value="NZ_AFWK01000002.1"/>
</dbReference>
<keyword evidence="3 5" id="KW-0699">rRNA-binding</keyword>
<dbReference type="eggNOG" id="COG3028">
    <property type="taxonomic scope" value="Bacteria"/>
</dbReference>
<evidence type="ECO:0000313" key="7">
    <source>
        <dbReference type="EMBL" id="AIL32975.1"/>
    </source>
</evidence>
<dbReference type="HOGENOM" id="CLU_106757_1_0_4"/>
<organism evidence="7 8">
    <name type="scientific">Basilea psittacipulmonis DSM 24701</name>
    <dbReference type="NCBI Taxonomy" id="1072685"/>
    <lineage>
        <taxon>Bacteria</taxon>
        <taxon>Pseudomonadati</taxon>
        <taxon>Pseudomonadota</taxon>
        <taxon>Betaproteobacteria</taxon>
        <taxon>Burkholderiales</taxon>
        <taxon>Alcaligenaceae</taxon>
        <taxon>Basilea</taxon>
    </lineage>
</organism>
<dbReference type="STRING" id="1072685.IX83_06295"/>
<dbReference type="GO" id="GO:1902626">
    <property type="term" value="P:assembly of large subunit precursor of preribosome"/>
    <property type="evidence" value="ECO:0007669"/>
    <property type="project" value="UniProtKB-UniRule"/>
</dbReference>
<dbReference type="HAMAP" id="MF_00765">
    <property type="entry name" value="DarP"/>
    <property type="match status" value="1"/>
</dbReference>
<protein>
    <recommendedName>
        <fullName evidence="5">Dual-action ribosomal maturation protein DarP</fullName>
    </recommendedName>
    <alternativeName>
        <fullName evidence="5">Large ribosomal subunit assembly factor DarP</fullName>
    </alternativeName>
</protein>
<dbReference type="GO" id="GO:0019843">
    <property type="term" value="F:rRNA binding"/>
    <property type="evidence" value="ECO:0007669"/>
    <property type="project" value="UniProtKB-UniRule"/>
</dbReference>
<dbReference type="PANTHER" id="PTHR38101">
    <property type="entry name" value="UPF0307 PROTEIN YJGA"/>
    <property type="match status" value="1"/>
</dbReference>
<evidence type="ECO:0000256" key="4">
    <source>
        <dbReference type="ARBA" id="ARBA00022884"/>
    </source>
</evidence>
<dbReference type="AlphaFoldDB" id="A0A077DDL8"/>
<accession>A0A077DDL8</accession>
<dbReference type="InterPro" id="IPR006839">
    <property type="entry name" value="DarP"/>
</dbReference>
<comment type="function">
    <text evidence="5">Member of a network of 50S ribosomal subunit biogenesis factors which assembles along the 30S-50S interface, preventing incorrect 23S rRNA structures from forming. Promotes peptidyl transferase center (PTC) maturation.</text>
</comment>
<evidence type="ECO:0000256" key="2">
    <source>
        <dbReference type="ARBA" id="ARBA00022517"/>
    </source>
</evidence>
<dbReference type="GO" id="GO:0043022">
    <property type="term" value="F:ribosome binding"/>
    <property type="evidence" value="ECO:0007669"/>
    <property type="project" value="UniProtKB-UniRule"/>
</dbReference>
<comment type="subcellular location">
    <subcellularLocation>
        <location evidence="5">Cytoplasm</location>
    </subcellularLocation>
    <text evidence="5">Associates with late stage pre-50S ribosomal subunits.</text>
</comment>
<keyword evidence="1 5" id="KW-0963">Cytoplasm</keyword>
<feature type="compositionally biased region" description="Basic and acidic residues" evidence="6">
    <location>
        <begin position="11"/>
        <end position="20"/>
    </location>
</feature>
<dbReference type="GO" id="GO:0005829">
    <property type="term" value="C:cytosol"/>
    <property type="evidence" value="ECO:0007669"/>
    <property type="project" value="TreeGrafter"/>
</dbReference>
<gene>
    <name evidence="5" type="primary">darP</name>
    <name evidence="7" type="ORF">IX83_06295</name>
</gene>
<dbReference type="CDD" id="cd16331">
    <property type="entry name" value="YjgA-like"/>
    <property type="match status" value="1"/>
</dbReference>
<dbReference type="Proteomes" id="UP000028945">
    <property type="component" value="Chromosome"/>
</dbReference>
<dbReference type="OrthoDB" id="5293604at2"/>
<dbReference type="EMBL" id="CP009238">
    <property type="protein sequence ID" value="AIL32975.1"/>
    <property type="molecule type" value="Genomic_DNA"/>
</dbReference>
<evidence type="ECO:0000256" key="1">
    <source>
        <dbReference type="ARBA" id="ARBA00022490"/>
    </source>
</evidence>
<evidence type="ECO:0000256" key="5">
    <source>
        <dbReference type="HAMAP-Rule" id="MF_00765"/>
    </source>
</evidence>
<feature type="region of interest" description="Disordered" evidence="6">
    <location>
        <begin position="1"/>
        <end position="20"/>
    </location>
</feature>
<dbReference type="PANTHER" id="PTHR38101:SF1">
    <property type="entry name" value="UPF0307 PROTEIN YJGA"/>
    <property type="match status" value="1"/>
</dbReference>
<dbReference type="PIRSF" id="PIRSF016183">
    <property type="entry name" value="UCP016183"/>
    <property type="match status" value="1"/>
</dbReference>
<dbReference type="SUPFAM" id="SSF158710">
    <property type="entry name" value="PSPTO4464-like"/>
    <property type="match status" value="1"/>
</dbReference>
<evidence type="ECO:0000313" key="8">
    <source>
        <dbReference type="Proteomes" id="UP000028945"/>
    </source>
</evidence>
<dbReference type="KEGG" id="bpsi:IX83_06295"/>
<dbReference type="NCBIfam" id="NF003593">
    <property type="entry name" value="PRK05255.1-1"/>
    <property type="match status" value="1"/>
</dbReference>
<dbReference type="Pfam" id="PF04751">
    <property type="entry name" value="DarP"/>
    <property type="match status" value="1"/>
</dbReference>